<dbReference type="InterPro" id="IPR036895">
    <property type="entry name" value="Uracil-DNA_glycosylase-like_sf"/>
</dbReference>
<protein>
    <recommendedName>
        <fullName evidence="1">Uracil-DNA glycosylase-like domain-containing protein</fullName>
    </recommendedName>
</protein>
<name>A0A955HZF5_9BACT</name>
<reference evidence="2" key="1">
    <citation type="submission" date="2020-04" db="EMBL/GenBank/DDBJ databases">
        <authorList>
            <person name="Zhang T."/>
        </authorList>
    </citation>
    <scope>NUCLEOTIDE SEQUENCE</scope>
    <source>
        <strain evidence="2">HKST-UBA16</strain>
    </source>
</reference>
<feature type="non-terminal residue" evidence="2">
    <location>
        <position position="187"/>
    </location>
</feature>
<comment type="caution">
    <text evidence="2">The sequence shown here is derived from an EMBL/GenBank/DDBJ whole genome shotgun (WGS) entry which is preliminary data.</text>
</comment>
<proteinExistence type="predicted"/>
<feature type="domain" description="Uracil-DNA glycosylase-like" evidence="1">
    <location>
        <begin position="40"/>
        <end position="172"/>
    </location>
</feature>
<organism evidence="2 3">
    <name type="scientific">Candidatus Dojkabacteria bacterium</name>
    <dbReference type="NCBI Taxonomy" id="2099670"/>
    <lineage>
        <taxon>Bacteria</taxon>
        <taxon>Candidatus Dojkabacteria</taxon>
    </lineage>
</organism>
<sequence length="187" mass="21519">MSYNLDSLQLTSLFRDFDILQSQHGASRYNAIYGAGEIQKPKICLVFMNPTARNVSASQDWDGIRAPWVGTKNVWKMFYQLGIFTNYEIVQKIEKIKPDEWTPDFAYDLYSEVAKESIYITNIAKCTQEDARHVKNDVYKDYRDLMLQELDEIQPEATFAFGNQVSSVLLGRNISVSNYTGESDEIL</sequence>
<dbReference type="AlphaFoldDB" id="A0A955HZF5"/>
<dbReference type="SUPFAM" id="SSF52141">
    <property type="entry name" value="Uracil-DNA glycosylase-like"/>
    <property type="match status" value="1"/>
</dbReference>
<dbReference type="EMBL" id="JAGQLM010000171">
    <property type="protein sequence ID" value="MCA9375414.1"/>
    <property type="molecule type" value="Genomic_DNA"/>
</dbReference>
<reference evidence="2" key="2">
    <citation type="journal article" date="2021" name="Microbiome">
        <title>Successional dynamics and alternative stable states in a saline activated sludge microbial community over 9 years.</title>
        <authorList>
            <person name="Wang Y."/>
            <person name="Ye J."/>
            <person name="Ju F."/>
            <person name="Liu L."/>
            <person name="Boyd J.A."/>
            <person name="Deng Y."/>
            <person name="Parks D.H."/>
            <person name="Jiang X."/>
            <person name="Yin X."/>
            <person name="Woodcroft B.J."/>
            <person name="Tyson G.W."/>
            <person name="Hugenholtz P."/>
            <person name="Polz M.F."/>
            <person name="Zhang T."/>
        </authorList>
    </citation>
    <scope>NUCLEOTIDE SEQUENCE</scope>
    <source>
        <strain evidence="2">HKST-UBA16</strain>
    </source>
</reference>
<accession>A0A955HZF5</accession>
<evidence type="ECO:0000313" key="2">
    <source>
        <dbReference type="EMBL" id="MCA9375414.1"/>
    </source>
</evidence>
<evidence type="ECO:0000259" key="1">
    <source>
        <dbReference type="Pfam" id="PF03167"/>
    </source>
</evidence>
<gene>
    <name evidence="2" type="ORF">KC622_03730</name>
</gene>
<dbReference type="InterPro" id="IPR005122">
    <property type="entry name" value="Uracil-DNA_glycosylase-like"/>
</dbReference>
<dbReference type="Pfam" id="PF03167">
    <property type="entry name" value="UDG"/>
    <property type="match status" value="1"/>
</dbReference>
<evidence type="ECO:0000313" key="3">
    <source>
        <dbReference type="Proteomes" id="UP000748332"/>
    </source>
</evidence>
<dbReference type="Gene3D" id="3.40.470.10">
    <property type="entry name" value="Uracil-DNA glycosylase-like domain"/>
    <property type="match status" value="1"/>
</dbReference>
<dbReference type="Proteomes" id="UP000748332">
    <property type="component" value="Unassembled WGS sequence"/>
</dbReference>